<accession>A0A3P3XUC3</accession>
<dbReference type="GO" id="GO:0003700">
    <property type="term" value="F:DNA-binding transcription factor activity"/>
    <property type="evidence" value="ECO:0007669"/>
    <property type="project" value="TreeGrafter"/>
</dbReference>
<dbReference type="InterPro" id="IPR028082">
    <property type="entry name" value="Peripla_BP_I"/>
</dbReference>
<evidence type="ECO:0000256" key="3">
    <source>
        <dbReference type="ARBA" id="ARBA00023163"/>
    </source>
</evidence>
<dbReference type="PROSITE" id="PS00356">
    <property type="entry name" value="HTH_LACI_1"/>
    <property type="match status" value="1"/>
</dbReference>
<sequence>MGDGDYYLRQVTKRFDEPMSFVYNSSAMSKITIKDIALRAGVSKTTVSFALNYPDRISKETYKRIMAIVEELGYVPNPFARTLTTKRLGAIGLLLPQKIGDIFGNPHLAQVISGIGEECEQKEFSLAILPLIRGKIIEAARKSYVDGLLTIGVGPDHEVVSLLRKNHIPFVTIDGEESASTINIGIDHKSAAREIMRHVLEQGFRQIAILSLEPDTKPSESGHFSIVIQKRLEGFQWALEESGLSLDDSRVYMQNCKGSIDGGYESARYLLSLERRPTAIVAMSDIAAIGALLAAKELGLRVPEDVAVAGFDDIPESVISAPTLTTIHQPAREKGIEAARMVMHMLDGAAGNHIRLPYELVVRESTRRT</sequence>
<dbReference type="EMBL" id="FWDO01000008">
    <property type="protein sequence ID" value="SLM19901.1"/>
    <property type="molecule type" value="Genomic_DNA"/>
</dbReference>
<dbReference type="Pfam" id="PF00356">
    <property type="entry name" value="LacI"/>
    <property type="match status" value="1"/>
</dbReference>
<dbReference type="InterPro" id="IPR010982">
    <property type="entry name" value="Lambda_DNA-bd_dom_sf"/>
</dbReference>
<name>A0A3P3XUC3_9SPIR</name>
<keyword evidence="3" id="KW-0804">Transcription</keyword>
<evidence type="ECO:0000256" key="2">
    <source>
        <dbReference type="ARBA" id="ARBA00023125"/>
    </source>
</evidence>
<dbReference type="SMART" id="SM00354">
    <property type="entry name" value="HTH_LACI"/>
    <property type="match status" value="1"/>
</dbReference>
<dbReference type="PANTHER" id="PTHR30146:SF138">
    <property type="entry name" value="TRANSCRIPTIONAL REGULATORY PROTEIN"/>
    <property type="match status" value="1"/>
</dbReference>
<dbReference type="SUPFAM" id="SSF47413">
    <property type="entry name" value="lambda repressor-like DNA-binding domains"/>
    <property type="match status" value="1"/>
</dbReference>
<dbReference type="InterPro" id="IPR000843">
    <property type="entry name" value="HTH_LacI"/>
</dbReference>
<dbReference type="GO" id="GO:0000976">
    <property type="term" value="F:transcription cis-regulatory region binding"/>
    <property type="evidence" value="ECO:0007669"/>
    <property type="project" value="TreeGrafter"/>
</dbReference>
<dbReference type="CDD" id="cd01392">
    <property type="entry name" value="HTH_LacI"/>
    <property type="match status" value="1"/>
</dbReference>
<dbReference type="PANTHER" id="PTHR30146">
    <property type="entry name" value="LACI-RELATED TRANSCRIPTIONAL REPRESSOR"/>
    <property type="match status" value="1"/>
</dbReference>
<evidence type="ECO:0000259" key="4">
    <source>
        <dbReference type="PROSITE" id="PS50932"/>
    </source>
</evidence>
<protein>
    <submittedName>
        <fullName evidence="5">Transcriptional regulator, LacI family</fullName>
    </submittedName>
</protein>
<dbReference type="PROSITE" id="PS50932">
    <property type="entry name" value="HTH_LACI_2"/>
    <property type="match status" value="1"/>
</dbReference>
<dbReference type="Pfam" id="PF13377">
    <property type="entry name" value="Peripla_BP_3"/>
    <property type="match status" value="1"/>
</dbReference>
<dbReference type="InterPro" id="IPR046335">
    <property type="entry name" value="LacI/GalR-like_sensor"/>
</dbReference>
<dbReference type="SUPFAM" id="SSF53822">
    <property type="entry name" value="Periplasmic binding protein-like I"/>
    <property type="match status" value="1"/>
</dbReference>
<dbReference type="Gene3D" id="3.40.50.2300">
    <property type="match status" value="2"/>
</dbReference>
<organism evidence="5">
    <name type="scientific">uncultured spirochete</name>
    <dbReference type="NCBI Taxonomy" id="156406"/>
    <lineage>
        <taxon>Bacteria</taxon>
        <taxon>Pseudomonadati</taxon>
        <taxon>Spirochaetota</taxon>
        <taxon>Spirochaetia</taxon>
        <taxon>Spirochaetales</taxon>
        <taxon>environmental samples</taxon>
    </lineage>
</organism>
<evidence type="ECO:0000313" key="5">
    <source>
        <dbReference type="EMBL" id="SLM19901.1"/>
    </source>
</evidence>
<keyword evidence="2" id="KW-0238">DNA-binding</keyword>
<dbReference type="CDD" id="cd06279">
    <property type="entry name" value="PBP1_LacI-like"/>
    <property type="match status" value="1"/>
</dbReference>
<gene>
    <name evidence="5" type="ORF">SPIRO4BDMA_80008</name>
</gene>
<dbReference type="Gene3D" id="1.10.260.40">
    <property type="entry name" value="lambda repressor-like DNA-binding domains"/>
    <property type="match status" value="1"/>
</dbReference>
<reference evidence="5" key="1">
    <citation type="submission" date="2017-02" db="EMBL/GenBank/DDBJ databases">
        <authorList>
            <person name="Regsiter A."/>
            <person name="William W."/>
        </authorList>
    </citation>
    <scope>NUCLEOTIDE SEQUENCE</scope>
    <source>
        <strain evidence="5">BdmA 4</strain>
    </source>
</reference>
<evidence type="ECO:0000256" key="1">
    <source>
        <dbReference type="ARBA" id="ARBA00023015"/>
    </source>
</evidence>
<dbReference type="AlphaFoldDB" id="A0A3P3XUC3"/>
<keyword evidence="1" id="KW-0805">Transcription regulation</keyword>
<proteinExistence type="predicted"/>
<feature type="domain" description="HTH lacI-type" evidence="4">
    <location>
        <begin position="31"/>
        <end position="85"/>
    </location>
</feature>